<organism evidence="2 3">
    <name type="scientific">Plakobranchus ocellatus</name>
    <dbReference type="NCBI Taxonomy" id="259542"/>
    <lineage>
        <taxon>Eukaryota</taxon>
        <taxon>Metazoa</taxon>
        <taxon>Spiralia</taxon>
        <taxon>Lophotrochozoa</taxon>
        <taxon>Mollusca</taxon>
        <taxon>Gastropoda</taxon>
        <taxon>Heterobranchia</taxon>
        <taxon>Euthyneura</taxon>
        <taxon>Panpulmonata</taxon>
        <taxon>Sacoglossa</taxon>
        <taxon>Placobranchoidea</taxon>
        <taxon>Plakobranchidae</taxon>
        <taxon>Plakobranchus</taxon>
    </lineage>
</organism>
<comment type="caution">
    <text evidence="2">The sequence shown here is derived from an EMBL/GenBank/DDBJ whole genome shotgun (WGS) entry which is preliminary data.</text>
</comment>
<sequence length="336" mass="38356">MRAVVRAVVEEHPDFTIRNINRELRTRLPQSPAISQTTISGILDVLLVTTKKLEDAPAERNSDGTKQQRHAYATWLMHEVQETEFIFIVEAGINIWTKRTRGRAVRGRRAVRVVQGRRGPNLTMTFAVSNVGGLIYQELTEGGMTGQRFNEFIGTVCRLYHPLNACFVIDNAPAHRQAVNLPLPQNFSVRYLPPYSPFLNICENAFALWKGNIKDSLAEVRDQLLREDHQQRMATLGQLAEQGTAVVTAQNAGRLQGYAGVPASVFRSRRHSHVNQREEKFIDRHSSACKTIFMFRFKYFSSKENKKTVYTEMSSPMTNQYKELEKCIQAPWIQIC</sequence>
<dbReference type="PANTHER" id="PTHR46564">
    <property type="entry name" value="TRANSPOSASE"/>
    <property type="match status" value="1"/>
</dbReference>
<dbReference type="InterPro" id="IPR036397">
    <property type="entry name" value="RNaseH_sf"/>
</dbReference>
<dbReference type="InterPro" id="IPR038717">
    <property type="entry name" value="Tc1-like_DDE_dom"/>
</dbReference>
<protein>
    <submittedName>
        <fullName evidence="2">Tc1 transposase-like protein</fullName>
    </submittedName>
</protein>
<evidence type="ECO:0000313" key="3">
    <source>
        <dbReference type="Proteomes" id="UP000735302"/>
    </source>
</evidence>
<dbReference type="Gene3D" id="3.30.420.10">
    <property type="entry name" value="Ribonuclease H-like superfamily/Ribonuclease H"/>
    <property type="match status" value="1"/>
</dbReference>
<dbReference type="PANTHER" id="PTHR46564:SF1">
    <property type="entry name" value="TRANSPOSASE"/>
    <property type="match status" value="1"/>
</dbReference>
<gene>
    <name evidence="2" type="ORF">PoB_005779000</name>
</gene>
<dbReference type="Pfam" id="PF13358">
    <property type="entry name" value="DDE_3"/>
    <property type="match status" value="1"/>
</dbReference>
<name>A0AAV4CEP6_9GAST</name>
<accession>A0AAV4CEP6</accession>
<dbReference type="Proteomes" id="UP000735302">
    <property type="component" value="Unassembled WGS sequence"/>
</dbReference>
<evidence type="ECO:0000313" key="2">
    <source>
        <dbReference type="EMBL" id="GFO31285.1"/>
    </source>
</evidence>
<reference evidence="2 3" key="1">
    <citation type="journal article" date="2021" name="Elife">
        <title>Chloroplast acquisition without the gene transfer in kleptoplastic sea slugs, Plakobranchus ocellatus.</title>
        <authorList>
            <person name="Maeda T."/>
            <person name="Takahashi S."/>
            <person name="Yoshida T."/>
            <person name="Shimamura S."/>
            <person name="Takaki Y."/>
            <person name="Nagai Y."/>
            <person name="Toyoda A."/>
            <person name="Suzuki Y."/>
            <person name="Arimoto A."/>
            <person name="Ishii H."/>
            <person name="Satoh N."/>
            <person name="Nishiyama T."/>
            <person name="Hasebe M."/>
            <person name="Maruyama T."/>
            <person name="Minagawa J."/>
            <person name="Obokata J."/>
            <person name="Shigenobu S."/>
        </authorList>
    </citation>
    <scope>NUCLEOTIDE SEQUENCE [LARGE SCALE GENOMIC DNA]</scope>
</reference>
<feature type="domain" description="Tc1-like transposase DDE" evidence="1">
    <location>
        <begin position="86"/>
        <end position="222"/>
    </location>
</feature>
<dbReference type="GO" id="GO:0003676">
    <property type="term" value="F:nucleic acid binding"/>
    <property type="evidence" value="ECO:0007669"/>
    <property type="project" value="InterPro"/>
</dbReference>
<evidence type="ECO:0000259" key="1">
    <source>
        <dbReference type="Pfam" id="PF13358"/>
    </source>
</evidence>
<dbReference type="AlphaFoldDB" id="A0AAV4CEP6"/>
<keyword evidence="3" id="KW-1185">Reference proteome</keyword>
<proteinExistence type="predicted"/>
<dbReference type="EMBL" id="BLXT01006386">
    <property type="protein sequence ID" value="GFO31285.1"/>
    <property type="molecule type" value="Genomic_DNA"/>
</dbReference>